<feature type="domain" description="AAA+ ATPase" evidence="2">
    <location>
        <begin position="441"/>
        <end position="615"/>
    </location>
</feature>
<evidence type="ECO:0000256" key="1">
    <source>
        <dbReference type="SAM" id="MobiDB-lite"/>
    </source>
</evidence>
<reference evidence="3 4" key="1">
    <citation type="submission" date="2020-08" db="EMBL/GenBank/DDBJ databases">
        <title>Sequencing the genomes of 1000 actinobacteria strains.</title>
        <authorList>
            <person name="Klenk H.-P."/>
        </authorList>
    </citation>
    <scope>NUCLEOTIDE SEQUENCE [LARGE SCALE GENOMIC DNA]</scope>
    <source>
        <strain evidence="3 4">DSM 44320</strain>
    </source>
</reference>
<accession>A0A7W5YAQ3</accession>
<dbReference type="GO" id="GO:0000028">
    <property type="term" value="P:ribosomal small subunit assembly"/>
    <property type="evidence" value="ECO:0007669"/>
    <property type="project" value="TreeGrafter"/>
</dbReference>
<feature type="compositionally biased region" description="Gly residues" evidence="1">
    <location>
        <begin position="354"/>
        <end position="364"/>
    </location>
</feature>
<dbReference type="GO" id="GO:0019843">
    <property type="term" value="F:rRNA binding"/>
    <property type="evidence" value="ECO:0007669"/>
    <property type="project" value="TreeGrafter"/>
</dbReference>
<evidence type="ECO:0000313" key="4">
    <source>
        <dbReference type="Proteomes" id="UP000579945"/>
    </source>
</evidence>
<feature type="compositionally biased region" description="Acidic residues" evidence="1">
    <location>
        <begin position="212"/>
        <end position="227"/>
    </location>
</feature>
<feature type="region of interest" description="Disordered" evidence="1">
    <location>
        <begin position="1"/>
        <end position="372"/>
    </location>
</feature>
<dbReference type="RefSeq" id="WP_312895550.1">
    <property type="nucleotide sequence ID" value="NZ_JACIBV010000001.1"/>
</dbReference>
<keyword evidence="3" id="KW-0067">ATP-binding</keyword>
<sequence>MRSAGDAPESVGEQTLNFRAIRDDDDPDRVADEPEAVRRADPSSDPEAEPAGDFFAFARPASHDRPRVGDTEDDLDDPDTLDPEPAFETLEPTSAEPSDDFAPFGRSDDTFRPFGQPAPARDSFTPYRAAEPPVDNFTPFRSSGLRPPADAAPSPAPPADAGSSPAPSAEAGSSPAPSAHEEPSPEVADVPWATSGVRGGEAGDPAAVVDFEVIDADTDDGEGDDLEDLAHDAEPGIGEPASVETGSLEPDGTETDGTGADGTGTDSAEPDGAETDGTGTDSAEPDGSVIEGTRGTTTDGSAPHGATADGSEADAELEGVTADDPETDTGLVGAREVDAGLDGATADDPETGGEVEGAGGGGESGDAVTGEPAVPGQLVEVDLPDAAAQALTAALDALKEAVADLRFGLDLPGSEEARQAQEEILTQLRDYVLPRVRVSAAPALIVIAGSTGAGKSTLVNTLAEKNVSRTGVRRPTTGIPVLACHPDDRGWFAGSDLLGGLERIERQSREAAPDSLVLVTTERLPQGVALLDTPDIDSVVEEHHEIARRMLDAADLWVFVTTASRYADAPAWNLLRLAKERAARIAIVLSRVQPKTRDVVVKHFVRMLTEYGLGEVERFVIEESAVADGRLPDGEMTELRMWLAELSVDEERRAQAVQETLNGVLNSFRTRVPALARYLEGQVAFRGELRTDVDAAYSGALAHIESAVRGGTLLRGEVRARWQDFAGSGDLTRSFQLRKKRRPVPPERITAFRAALRTALESLITSAAHQAADEVAARWRRRSELAAGLDRPSDDLARRTGRAVAAWQEYVTELLSTDGVTKRSLSKVVSLDTESLSLLFMVGLFSADELPQKLLKGLLGAEALRSISAKALSDLRARIVMLFDEEAMRYVRALDAAGIPDEAAATRLYQATYNLEVAR</sequence>
<protein>
    <submittedName>
        <fullName evidence="3">Energy-coupling factor transporter ATP-binding protein EcfA2</fullName>
    </submittedName>
</protein>
<dbReference type="SUPFAM" id="SSF52540">
    <property type="entry name" value="P-loop containing nucleoside triphosphate hydrolases"/>
    <property type="match status" value="1"/>
</dbReference>
<dbReference type="AlphaFoldDB" id="A0A7W5YAQ3"/>
<dbReference type="Gene3D" id="3.40.50.300">
    <property type="entry name" value="P-loop containing nucleotide triphosphate hydrolases"/>
    <property type="match status" value="1"/>
</dbReference>
<dbReference type="GO" id="GO:0005525">
    <property type="term" value="F:GTP binding"/>
    <property type="evidence" value="ECO:0007669"/>
    <property type="project" value="InterPro"/>
</dbReference>
<name>A0A7W5YAQ3_9ACTN</name>
<proteinExistence type="predicted"/>
<gene>
    <name evidence="3" type="ORF">FHR33_003158</name>
</gene>
<dbReference type="GO" id="GO:0005524">
    <property type="term" value="F:ATP binding"/>
    <property type="evidence" value="ECO:0007669"/>
    <property type="project" value="UniProtKB-KW"/>
</dbReference>
<feature type="compositionally biased region" description="Low complexity" evidence="1">
    <location>
        <begin position="147"/>
        <end position="178"/>
    </location>
</feature>
<feature type="compositionally biased region" description="Low complexity" evidence="1">
    <location>
        <begin position="255"/>
        <end position="266"/>
    </location>
</feature>
<dbReference type="PANTHER" id="PTHR42698:SF1">
    <property type="entry name" value="GTPASE ERA, MITOCHONDRIAL"/>
    <property type="match status" value="1"/>
</dbReference>
<dbReference type="SMART" id="SM00382">
    <property type="entry name" value="AAA"/>
    <property type="match status" value="1"/>
</dbReference>
<dbReference type="GeneID" id="95396413"/>
<dbReference type="InterPro" id="IPR005662">
    <property type="entry name" value="GTPase_Era-like"/>
</dbReference>
<dbReference type="InterPro" id="IPR006073">
    <property type="entry name" value="GTP-bd"/>
</dbReference>
<feature type="compositionally biased region" description="Acidic residues" evidence="1">
    <location>
        <begin position="71"/>
        <end position="82"/>
    </location>
</feature>
<dbReference type="GO" id="GO:0043024">
    <property type="term" value="F:ribosomal small subunit binding"/>
    <property type="evidence" value="ECO:0007669"/>
    <property type="project" value="TreeGrafter"/>
</dbReference>
<keyword evidence="4" id="KW-1185">Reference proteome</keyword>
<dbReference type="InterPro" id="IPR027417">
    <property type="entry name" value="P-loop_NTPase"/>
</dbReference>
<dbReference type="InterPro" id="IPR003593">
    <property type="entry name" value="AAA+_ATPase"/>
</dbReference>
<organism evidence="3 4">
    <name type="scientific">Nonomuraea dietziae</name>
    <dbReference type="NCBI Taxonomy" id="65515"/>
    <lineage>
        <taxon>Bacteria</taxon>
        <taxon>Bacillati</taxon>
        <taxon>Actinomycetota</taxon>
        <taxon>Actinomycetes</taxon>
        <taxon>Streptosporangiales</taxon>
        <taxon>Streptosporangiaceae</taxon>
        <taxon>Nonomuraea</taxon>
    </lineage>
</organism>
<feature type="compositionally biased region" description="Acidic residues" evidence="1">
    <location>
        <begin position="311"/>
        <end position="327"/>
    </location>
</feature>
<dbReference type="Pfam" id="PF01926">
    <property type="entry name" value="MMR_HSR1"/>
    <property type="match status" value="1"/>
</dbReference>
<dbReference type="EMBL" id="JACIBV010000001">
    <property type="protein sequence ID" value="MBB3727298.1"/>
    <property type="molecule type" value="Genomic_DNA"/>
</dbReference>
<feature type="compositionally biased region" description="Basic and acidic residues" evidence="1">
    <location>
        <begin position="28"/>
        <end position="42"/>
    </location>
</feature>
<dbReference type="PANTHER" id="PTHR42698">
    <property type="entry name" value="GTPASE ERA"/>
    <property type="match status" value="1"/>
</dbReference>
<dbReference type="GO" id="GO:0005829">
    <property type="term" value="C:cytosol"/>
    <property type="evidence" value="ECO:0007669"/>
    <property type="project" value="TreeGrafter"/>
</dbReference>
<comment type="caution">
    <text evidence="3">The sequence shown here is derived from an EMBL/GenBank/DDBJ whole genome shotgun (WGS) entry which is preliminary data.</text>
</comment>
<evidence type="ECO:0000259" key="2">
    <source>
        <dbReference type="SMART" id="SM00382"/>
    </source>
</evidence>
<feature type="compositionally biased region" description="Basic and acidic residues" evidence="1">
    <location>
        <begin position="61"/>
        <end position="70"/>
    </location>
</feature>
<evidence type="ECO:0000313" key="3">
    <source>
        <dbReference type="EMBL" id="MBB3727298.1"/>
    </source>
</evidence>
<keyword evidence="3" id="KW-0547">Nucleotide-binding</keyword>
<dbReference type="Proteomes" id="UP000579945">
    <property type="component" value="Unassembled WGS sequence"/>
</dbReference>